<dbReference type="PANTHER" id="PTHR33755:SF6">
    <property type="entry name" value="PLASMID STABILIZATION SYSTEM PROTEIN"/>
    <property type="match status" value="1"/>
</dbReference>
<dbReference type="EMBL" id="JAUSUI010000010">
    <property type="protein sequence ID" value="MDQ0304919.1"/>
    <property type="molecule type" value="Genomic_DNA"/>
</dbReference>
<evidence type="ECO:0000313" key="3">
    <source>
        <dbReference type="EMBL" id="MDQ0304919.1"/>
    </source>
</evidence>
<dbReference type="NCBIfam" id="TIGR02385">
    <property type="entry name" value="RelE_StbE"/>
    <property type="match status" value="1"/>
</dbReference>
<keyword evidence="4" id="KW-1185">Reference proteome</keyword>
<reference evidence="3 4" key="1">
    <citation type="submission" date="2023-07" db="EMBL/GenBank/DDBJ databases">
        <title>Genomic Encyclopedia of Type Strains, Phase IV (KMG-IV): sequencing the most valuable type-strain genomes for metagenomic binning, comparative biology and taxonomic classification.</title>
        <authorList>
            <person name="Goeker M."/>
        </authorList>
    </citation>
    <scope>NUCLEOTIDE SEQUENCE [LARGE SCALE GENOMIC DNA]</scope>
    <source>
        <strain evidence="3 4">DSM 2457</strain>
    </source>
</reference>
<dbReference type="InterPro" id="IPR051803">
    <property type="entry name" value="TA_system_RelE-like_toxin"/>
</dbReference>
<dbReference type="Proteomes" id="UP001224682">
    <property type="component" value="Unassembled WGS sequence"/>
</dbReference>
<comment type="similarity">
    <text evidence="1">Belongs to the RelE toxin family.</text>
</comment>
<name>A0ABU0BGF0_9HYPH</name>
<protein>
    <submittedName>
        <fullName evidence="3">Addiction module RelE/StbE family toxin</fullName>
    </submittedName>
</protein>
<evidence type="ECO:0000256" key="2">
    <source>
        <dbReference type="ARBA" id="ARBA00022649"/>
    </source>
</evidence>
<keyword evidence="2" id="KW-1277">Toxin-antitoxin system</keyword>
<dbReference type="Pfam" id="PF05016">
    <property type="entry name" value="ParE_toxin"/>
    <property type="match status" value="1"/>
</dbReference>
<organism evidence="3 4">
    <name type="scientific">Ancylobacter polymorphus</name>
    <dbReference type="NCBI Taxonomy" id="223390"/>
    <lineage>
        <taxon>Bacteria</taxon>
        <taxon>Pseudomonadati</taxon>
        <taxon>Pseudomonadota</taxon>
        <taxon>Alphaproteobacteria</taxon>
        <taxon>Hyphomicrobiales</taxon>
        <taxon>Xanthobacteraceae</taxon>
        <taxon>Ancylobacter</taxon>
    </lineage>
</organism>
<dbReference type="InterPro" id="IPR007712">
    <property type="entry name" value="RelE/ParE_toxin"/>
</dbReference>
<dbReference type="InterPro" id="IPR035093">
    <property type="entry name" value="RelE/ParE_toxin_dom_sf"/>
</dbReference>
<evidence type="ECO:0000256" key="1">
    <source>
        <dbReference type="ARBA" id="ARBA00006226"/>
    </source>
</evidence>
<proteinExistence type="inferred from homology"/>
<dbReference type="PANTHER" id="PTHR33755">
    <property type="entry name" value="TOXIN PARE1-RELATED"/>
    <property type="match status" value="1"/>
</dbReference>
<dbReference type="RefSeq" id="WP_307022492.1">
    <property type="nucleotide sequence ID" value="NZ_JAUSUI010000010.1"/>
</dbReference>
<sequence length="97" mass="10628">MNLVWSAFALADRDDIFSHIEADNPRAAITVDERIAGAARRLTDFPDSGRPGRVAGTRELVITGTPYIAAYAVTAQTVRILRVLHGAQRWPDELPEG</sequence>
<evidence type="ECO:0000313" key="4">
    <source>
        <dbReference type="Proteomes" id="UP001224682"/>
    </source>
</evidence>
<comment type="caution">
    <text evidence="3">The sequence shown here is derived from an EMBL/GenBank/DDBJ whole genome shotgun (WGS) entry which is preliminary data.</text>
</comment>
<dbReference type="Gene3D" id="3.30.2310.20">
    <property type="entry name" value="RelE-like"/>
    <property type="match status" value="1"/>
</dbReference>
<accession>A0ABU0BGF0</accession>
<gene>
    <name evidence="3" type="ORF">J2S75_003969</name>
</gene>